<dbReference type="Proteomes" id="UP000038045">
    <property type="component" value="Unplaced"/>
</dbReference>
<keyword evidence="1" id="KW-0472">Membrane</keyword>
<evidence type="ECO:0000313" key="2">
    <source>
        <dbReference type="Proteomes" id="UP000038045"/>
    </source>
</evidence>
<reference evidence="3" key="1">
    <citation type="submission" date="2017-02" db="UniProtKB">
        <authorList>
            <consortium name="WormBaseParasite"/>
        </authorList>
    </citation>
    <scope>IDENTIFICATION</scope>
</reference>
<keyword evidence="1" id="KW-1133">Transmembrane helix</keyword>
<sequence length="123" mass="14463">MVKNGKLTLKPNETFEIYEHRRTTSPSPNVIMKNYSDLQTSINYDPKCYYPNHDQKYLPSHIDNHNEMYQSEHNIRMPMDISSFNNKRKFPLVLIIAAAIAIPLFIILCMFIAVWLQELGFLK</sequence>
<name>A0A0N4ZNQ3_PARTI</name>
<dbReference type="WBParaSite" id="PTRK_0001016600.1">
    <property type="protein sequence ID" value="PTRK_0001016600.1"/>
    <property type="gene ID" value="PTRK_0001016600"/>
</dbReference>
<evidence type="ECO:0000313" key="3">
    <source>
        <dbReference type="WBParaSite" id="PTRK_0001016600.1"/>
    </source>
</evidence>
<organism evidence="2 3">
    <name type="scientific">Parastrongyloides trichosuri</name>
    <name type="common">Possum-specific nematode worm</name>
    <dbReference type="NCBI Taxonomy" id="131310"/>
    <lineage>
        <taxon>Eukaryota</taxon>
        <taxon>Metazoa</taxon>
        <taxon>Ecdysozoa</taxon>
        <taxon>Nematoda</taxon>
        <taxon>Chromadorea</taxon>
        <taxon>Rhabditida</taxon>
        <taxon>Tylenchina</taxon>
        <taxon>Panagrolaimomorpha</taxon>
        <taxon>Strongyloidoidea</taxon>
        <taxon>Strongyloididae</taxon>
        <taxon>Parastrongyloides</taxon>
    </lineage>
</organism>
<keyword evidence="2" id="KW-1185">Reference proteome</keyword>
<evidence type="ECO:0000256" key="1">
    <source>
        <dbReference type="SAM" id="Phobius"/>
    </source>
</evidence>
<proteinExistence type="predicted"/>
<feature type="transmembrane region" description="Helical" evidence="1">
    <location>
        <begin position="92"/>
        <end position="116"/>
    </location>
</feature>
<accession>A0A0N4ZNQ3</accession>
<protein>
    <submittedName>
        <fullName evidence="3">Unspecified product</fullName>
    </submittedName>
</protein>
<dbReference type="AlphaFoldDB" id="A0A0N4ZNQ3"/>
<keyword evidence="1" id="KW-0812">Transmembrane</keyword>